<dbReference type="GO" id="GO:0045454">
    <property type="term" value="P:cell redox homeostasis"/>
    <property type="evidence" value="ECO:0007669"/>
    <property type="project" value="InterPro"/>
</dbReference>
<dbReference type="PANTHER" id="PTHR42737">
    <property type="entry name" value="GLUTATHIONE REDUCTASE"/>
    <property type="match status" value="1"/>
</dbReference>
<dbReference type="PIRSF" id="PIRSF000350">
    <property type="entry name" value="Mercury_reductase_MerA"/>
    <property type="match status" value="1"/>
</dbReference>
<keyword evidence="6 10" id="KW-0676">Redox-active center</keyword>
<organism evidence="13 14">
    <name type="scientific">Dyella soli</name>
    <dbReference type="NCBI Taxonomy" id="522319"/>
    <lineage>
        <taxon>Bacteria</taxon>
        <taxon>Pseudomonadati</taxon>
        <taxon>Pseudomonadota</taxon>
        <taxon>Gammaproteobacteria</taxon>
        <taxon>Lysobacterales</taxon>
        <taxon>Rhodanobacteraceae</taxon>
        <taxon>Dyella</taxon>
    </lineage>
</organism>
<evidence type="ECO:0000313" key="14">
    <source>
        <dbReference type="Proteomes" id="UP000291822"/>
    </source>
</evidence>
<evidence type="ECO:0000256" key="3">
    <source>
        <dbReference type="ARBA" id="ARBA00022827"/>
    </source>
</evidence>
<dbReference type="PROSITE" id="PS00076">
    <property type="entry name" value="PYRIDINE_REDOX_1"/>
    <property type="match status" value="1"/>
</dbReference>
<dbReference type="GO" id="GO:0005829">
    <property type="term" value="C:cytosol"/>
    <property type="evidence" value="ECO:0007669"/>
    <property type="project" value="TreeGrafter"/>
</dbReference>
<evidence type="ECO:0000256" key="5">
    <source>
        <dbReference type="ARBA" id="ARBA00023157"/>
    </source>
</evidence>
<dbReference type="Gene3D" id="3.30.390.30">
    <property type="match status" value="1"/>
</dbReference>
<evidence type="ECO:0000256" key="9">
    <source>
        <dbReference type="PIRSR" id="PIRSR000350-4"/>
    </source>
</evidence>
<evidence type="ECO:0000256" key="8">
    <source>
        <dbReference type="PIRSR" id="PIRSR000350-3"/>
    </source>
</evidence>
<feature type="binding site" evidence="8">
    <location>
        <position position="51"/>
    </location>
    <ligand>
        <name>FAD</name>
        <dbReference type="ChEBI" id="CHEBI:57692"/>
    </ligand>
</feature>
<feature type="domain" description="Pyridine nucleotide-disulphide oxidoreductase dimerisation" evidence="11">
    <location>
        <begin position="338"/>
        <end position="446"/>
    </location>
</feature>
<comment type="cofactor">
    <cofactor evidence="8">
        <name>FAD</name>
        <dbReference type="ChEBI" id="CHEBI:57692"/>
    </cofactor>
    <text evidence="8">Binds 1 FAD per subunit.</text>
</comment>
<dbReference type="InterPro" id="IPR046952">
    <property type="entry name" value="GSHR/TRXR-like"/>
</dbReference>
<dbReference type="SUPFAM" id="SSF51905">
    <property type="entry name" value="FAD/NAD(P)-binding domain"/>
    <property type="match status" value="1"/>
</dbReference>
<keyword evidence="5" id="KW-1015">Disulfide bond</keyword>
<evidence type="ECO:0000256" key="4">
    <source>
        <dbReference type="ARBA" id="ARBA00023002"/>
    </source>
</evidence>
<dbReference type="Pfam" id="PF02852">
    <property type="entry name" value="Pyr_redox_dim"/>
    <property type="match status" value="1"/>
</dbReference>
<dbReference type="GO" id="GO:0050660">
    <property type="term" value="F:flavin adenine dinucleotide binding"/>
    <property type="evidence" value="ECO:0007669"/>
    <property type="project" value="InterPro"/>
</dbReference>
<dbReference type="PRINTS" id="PR00411">
    <property type="entry name" value="PNDRDTASEI"/>
</dbReference>
<dbReference type="InterPro" id="IPR001100">
    <property type="entry name" value="Pyr_nuc-diS_OxRdtase"/>
</dbReference>
<feature type="disulfide bond" description="Redox-active" evidence="9">
    <location>
        <begin position="42"/>
        <end position="47"/>
    </location>
</feature>
<keyword evidence="4 10" id="KW-0560">Oxidoreductase</keyword>
<dbReference type="SUPFAM" id="SSF55424">
    <property type="entry name" value="FAD/NAD-linked reductases, dimerisation (C-terminal) domain"/>
    <property type="match status" value="1"/>
</dbReference>
<name>A0A4R0Z2G8_9GAMM</name>
<dbReference type="GO" id="GO:0034599">
    <property type="term" value="P:cellular response to oxidative stress"/>
    <property type="evidence" value="ECO:0007669"/>
    <property type="project" value="TreeGrafter"/>
</dbReference>
<evidence type="ECO:0000259" key="12">
    <source>
        <dbReference type="Pfam" id="PF07992"/>
    </source>
</evidence>
<dbReference type="NCBIfam" id="NF004776">
    <property type="entry name" value="PRK06116.1"/>
    <property type="match status" value="1"/>
</dbReference>
<feature type="binding site" evidence="8">
    <location>
        <position position="261"/>
    </location>
    <ligand>
        <name>NAD(+)</name>
        <dbReference type="ChEBI" id="CHEBI:57540"/>
    </ligand>
</feature>
<dbReference type="Gene3D" id="3.50.50.60">
    <property type="entry name" value="FAD/NAD(P)-binding domain"/>
    <property type="match status" value="2"/>
</dbReference>
<accession>A0A4R0Z2G8</accession>
<comment type="caution">
    <text evidence="13">The sequence shown here is derived from an EMBL/GenBank/DDBJ whole genome shotgun (WGS) entry which is preliminary data.</text>
</comment>
<keyword evidence="8" id="KW-0547">Nucleotide-binding</keyword>
<dbReference type="InterPro" id="IPR036188">
    <property type="entry name" value="FAD/NAD-bd_sf"/>
</dbReference>
<feature type="binding site" evidence="8">
    <location>
        <begin position="174"/>
        <end position="181"/>
    </location>
    <ligand>
        <name>NAD(+)</name>
        <dbReference type="ChEBI" id="CHEBI:57540"/>
    </ligand>
</feature>
<dbReference type="GO" id="GO:0004362">
    <property type="term" value="F:glutathione-disulfide reductase (NADPH) activity"/>
    <property type="evidence" value="ECO:0007669"/>
    <property type="project" value="UniProtKB-EC"/>
</dbReference>
<dbReference type="PANTHER" id="PTHR42737:SF2">
    <property type="entry name" value="GLUTATHIONE REDUCTASE"/>
    <property type="match status" value="1"/>
</dbReference>
<dbReference type="RefSeq" id="WP_131150751.1">
    <property type="nucleotide sequence ID" value="NZ_SJTG01000001.1"/>
</dbReference>
<dbReference type="Proteomes" id="UP000291822">
    <property type="component" value="Unassembled WGS sequence"/>
</dbReference>
<dbReference type="EC" id="1.8.1.7" evidence="13"/>
<dbReference type="InterPro" id="IPR004099">
    <property type="entry name" value="Pyr_nucl-diS_OxRdtase_dimer"/>
</dbReference>
<evidence type="ECO:0000256" key="10">
    <source>
        <dbReference type="RuleBase" id="RU003691"/>
    </source>
</evidence>
<gene>
    <name evidence="13" type="primary">gorA</name>
    <name evidence="13" type="ORF">EZM97_03735</name>
</gene>
<evidence type="ECO:0000256" key="2">
    <source>
        <dbReference type="ARBA" id="ARBA00022630"/>
    </source>
</evidence>
<reference evidence="13 14" key="1">
    <citation type="submission" date="2019-02" db="EMBL/GenBank/DDBJ databases">
        <title>Dyella amyloliquefaciens sp. nov., isolated from forest soil.</title>
        <authorList>
            <person name="Gao Z.-H."/>
            <person name="Qiu L.-H."/>
        </authorList>
    </citation>
    <scope>NUCLEOTIDE SEQUENCE [LARGE SCALE GENOMIC DNA]</scope>
    <source>
        <strain evidence="13 14">KACC 12747</strain>
    </source>
</reference>
<evidence type="ECO:0000313" key="13">
    <source>
        <dbReference type="EMBL" id="TCI12470.1"/>
    </source>
</evidence>
<feature type="binding site" evidence="8">
    <location>
        <position position="114"/>
    </location>
    <ligand>
        <name>FAD</name>
        <dbReference type="ChEBI" id="CHEBI:57692"/>
    </ligand>
</feature>
<dbReference type="InterPro" id="IPR023753">
    <property type="entry name" value="FAD/NAD-binding_dom"/>
</dbReference>
<comment type="similarity">
    <text evidence="1 10">Belongs to the class-I pyridine nucleotide-disulfide oxidoreductase family.</text>
</comment>
<dbReference type="EMBL" id="SJTG01000001">
    <property type="protein sequence ID" value="TCI12470.1"/>
    <property type="molecule type" value="Genomic_DNA"/>
</dbReference>
<keyword evidence="3 8" id="KW-0274">FAD</keyword>
<dbReference type="Pfam" id="PF07992">
    <property type="entry name" value="Pyr_redox_2"/>
    <property type="match status" value="1"/>
</dbReference>
<dbReference type="AlphaFoldDB" id="A0A4R0Z2G8"/>
<sequence>MSESFDLIVLGAGSGGLATAFRAAAHGARVALLEPGALGGTCVNLGCVPKKSLWFAAQLAQDQSRARAYGFSGTSGDFDWEHFRLRRLAYIDGIKQRYDERLQEAGVVLLREAGRFVSRDTIATTSGEELRARQIVIATGARPQKLDIPGFELGLISDDMFGLREQPRHIAIVGAGYIAVEFASVLRALGSEVTMFIRDRLLRQFDNEMVAAMCEHMARSGIHMVYGAKAKGLRRDGDALTFEDEMRGDWGPFDAVLWALGRVPHSDRLDLDAAGVMLDDKGYVITDSWQNTNVPGIAALGDVTSRRALTPVAVAAGRHLADRWFGGMADARLDYDDIASVVFSEPPLAVVGLSEADANTRFPGQVRVYRSRFTPMQWSLAGEQGRSLMKIICVGEDERVVGMHVLGPGSDEMLQGFAVALKMGMRKRDLDATVAIHPSSAEELVLMR</sequence>
<keyword evidence="8" id="KW-0520">NAD</keyword>
<feature type="binding site" evidence="8">
    <location>
        <position position="302"/>
    </location>
    <ligand>
        <name>FAD</name>
        <dbReference type="ChEBI" id="CHEBI:57692"/>
    </ligand>
</feature>
<dbReference type="GO" id="GO:0006749">
    <property type="term" value="P:glutathione metabolic process"/>
    <property type="evidence" value="ECO:0007669"/>
    <property type="project" value="TreeGrafter"/>
</dbReference>
<evidence type="ECO:0000256" key="7">
    <source>
        <dbReference type="PIRSR" id="PIRSR000350-2"/>
    </source>
</evidence>
<dbReference type="InterPro" id="IPR016156">
    <property type="entry name" value="FAD/NAD-linked_Rdtase_dimer_sf"/>
</dbReference>
<evidence type="ECO:0000259" key="11">
    <source>
        <dbReference type="Pfam" id="PF02852"/>
    </source>
</evidence>
<protein>
    <submittedName>
        <fullName evidence="13">Glutathione-disulfide reductase</fullName>
        <ecNumber evidence="13">1.8.1.7</ecNumber>
    </submittedName>
</protein>
<dbReference type="PRINTS" id="PR00368">
    <property type="entry name" value="FADPNR"/>
</dbReference>
<proteinExistence type="inferred from homology"/>
<evidence type="ECO:0000256" key="6">
    <source>
        <dbReference type="ARBA" id="ARBA00023284"/>
    </source>
</evidence>
<keyword evidence="14" id="KW-1185">Reference proteome</keyword>
<evidence type="ECO:0000256" key="1">
    <source>
        <dbReference type="ARBA" id="ARBA00007532"/>
    </source>
</evidence>
<feature type="active site" description="Proton acceptor" evidence="7">
    <location>
        <position position="437"/>
    </location>
</feature>
<dbReference type="InterPro" id="IPR012999">
    <property type="entry name" value="Pyr_OxRdtase_I_AS"/>
</dbReference>
<keyword evidence="2 10" id="KW-0285">Flavoprotein</keyword>
<feature type="domain" description="FAD/NAD(P)-binding" evidence="12">
    <location>
        <begin position="5"/>
        <end position="317"/>
    </location>
</feature>